<dbReference type="EMBL" id="JAWDIQ010000002">
    <property type="protein sequence ID" value="MDY0409053.1"/>
    <property type="molecule type" value="Genomic_DNA"/>
</dbReference>
<comment type="caution">
    <text evidence="2">The sequence shown here is derived from an EMBL/GenBank/DDBJ whole genome shotgun (WGS) entry which is preliminary data.</text>
</comment>
<keyword evidence="1" id="KW-1133">Transmembrane helix</keyword>
<feature type="transmembrane region" description="Helical" evidence="1">
    <location>
        <begin position="20"/>
        <end position="49"/>
    </location>
</feature>
<evidence type="ECO:0000256" key="1">
    <source>
        <dbReference type="SAM" id="Phobius"/>
    </source>
</evidence>
<evidence type="ECO:0000313" key="3">
    <source>
        <dbReference type="Proteomes" id="UP001275315"/>
    </source>
</evidence>
<accession>A0ABU5CRQ7</accession>
<name>A0ABU5CRQ7_9BACI</name>
<proteinExistence type="predicted"/>
<dbReference type="RefSeq" id="WP_320379872.1">
    <property type="nucleotide sequence ID" value="NZ_JAWDIQ010000002.1"/>
</dbReference>
<protein>
    <submittedName>
        <fullName evidence="2">DUF624 domain-containing protein</fullName>
    </submittedName>
</protein>
<dbReference type="Proteomes" id="UP001275315">
    <property type="component" value="Unassembled WGS sequence"/>
</dbReference>
<dbReference type="Pfam" id="PF04854">
    <property type="entry name" value="DUF624"/>
    <property type="match status" value="1"/>
</dbReference>
<dbReference type="InterPro" id="IPR006938">
    <property type="entry name" value="DUF624"/>
</dbReference>
<sequence>MSGFVGGYYRFSLWTMRLAYLNFCWVLFTIFGLVLFGFMPATTAMFAVIRKWQQGQEDIPIFSTFWKTYRTEFFKTNGIGMILFAIGYLLIIEFNILRLQDSIVYQIVSFSVLVTIVIYIVVVIYFFPIFVHFKLKFIDYLKWPFIIGIKHPILTVFILCVTGIVYYTTWISIPALLFFFGGSVTALFTSWAVSQTFQMYEYNEG</sequence>
<feature type="transmembrane region" description="Helical" evidence="1">
    <location>
        <begin position="173"/>
        <end position="193"/>
    </location>
</feature>
<feature type="transmembrane region" description="Helical" evidence="1">
    <location>
        <begin position="78"/>
        <end position="97"/>
    </location>
</feature>
<feature type="transmembrane region" description="Helical" evidence="1">
    <location>
        <begin position="143"/>
        <end position="167"/>
    </location>
</feature>
<gene>
    <name evidence="2" type="ORF">RWD45_11365</name>
</gene>
<keyword evidence="1" id="KW-0812">Transmembrane</keyword>
<organism evidence="2 3">
    <name type="scientific">Paracerasibacillus soli</name>
    <dbReference type="NCBI Taxonomy" id="480284"/>
    <lineage>
        <taxon>Bacteria</taxon>
        <taxon>Bacillati</taxon>
        <taxon>Bacillota</taxon>
        <taxon>Bacilli</taxon>
        <taxon>Bacillales</taxon>
        <taxon>Bacillaceae</taxon>
        <taxon>Paracerasibacillus</taxon>
    </lineage>
</organism>
<evidence type="ECO:0000313" key="2">
    <source>
        <dbReference type="EMBL" id="MDY0409053.1"/>
    </source>
</evidence>
<feature type="transmembrane region" description="Helical" evidence="1">
    <location>
        <begin position="103"/>
        <end position="131"/>
    </location>
</feature>
<reference evidence="2 3" key="1">
    <citation type="submission" date="2023-10" db="EMBL/GenBank/DDBJ databases">
        <title>Virgibacillus soli CC-YMP-6 genome.</title>
        <authorList>
            <person name="Miliotis G."/>
            <person name="Sengupta P."/>
            <person name="Hameed A."/>
            <person name="Chuvochina M."/>
            <person name="Mcdonagh F."/>
            <person name="Simpson A.C."/>
            <person name="Singh N.K."/>
            <person name="Rekha P.D."/>
            <person name="Raman K."/>
            <person name="Hugenholtz P."/>
            <person name="Venkateswaran K."/>
        </authorList>
    </citation>
    <scope>NUCLEOTIDE SEQUENCE [LARGE SCALE GENOMIC DNA]</scope>
    <source>
        <strain evidence="2 3">CC-YMP-6</strain>
    </source>
</reference>
<keyword evidence="3" id="KW-1185">Reference proteome</keyword>
<keyword evidence="1" id="KW-0472">Membrane</keyword>